<protein>
    <submittedName>
        <fullName evidence="1">Serpentine Receptor, class D (Delta)</fullName>
    </submittedName>
</protein>
<dbReference type="EMBL" id="BX284605">
    <property type="protein sequence ID" value="CUR30014.1"/>
    <property type="molecule type" value="Genomic_DNA"/>
</dbReference>
<dbReference type="AlphaFoldDB" id="A0A0M7REN4"/>
<dbReference type="WormBase" id="Y45G12C.9e">
    <property type="protein sequence ID" value="CE51103"/>
    <property type="gene ID" value="WBGene00021572"/>
    <property type="gene designation" value="srd-72"/>
</dbReference>
<sequence length="38" mass="4228">MLHFIKPYQRKAKQLISNLLGLNIAQNSSTIATVSSQL</sequence>
<dbReference type="CTD" id="182562"/>
<gene>
    <name evidence="1 4" type="primary">srd-71</name>
    <name evidence="2 5" type="synonym">srd-72</name>
    <name evidence="4" type="ORF">C13B7.4</name>
    <name evidence="1" type="ORF">CELE_C13B7.4</name>
    <name evidence="2" type="ORF">CELE_Y45G12C.9</name>
    <name evidence="5" type="ORF">Y45G12C.9</name>
</gene>
<reference evidence="1 3" key="1">
    <citation type="journal article" date="1998" name="Science">
        <title>Genome sequence of the nematode C. elegans: a platform for investigating biology.</title>
        <authorList>
            <consortium name="The C. elegans sequencing consortium"/>
            <person name="Sulson J.E."/>
            <person name="Waterston R."/>
        </authorList>
    </citation>
    <scope>NUCLEOTIDE SEQUENCE [LARGE SCALE GENOMIC DNA]</scope>
    <source>
        <strain evidence="1 3">Bristol N2</strain>
    </source>
</reference>
<evidence type="ECO:0000313" key="4">
    <source>
        <dbReference type="WormBase" id="C13B7.4e"/>
    </source>
</evidence>
<dbReference type="OrthoDB" id="5819652at2759"/>
<reference evidence="1" key="3">
    <citation type="submission" date="2024-10" db="EMBL/GenBank/DDBJ databases">
        <authorList>
            <consortium name="WormBase Consortium"/>
            <person name="WormBase"/>
        </authorList>
    </citation>
    <scope>NUCLEOTIDE SEQUENCE</scope>
    <source>
        <strain evidence="1">Bristol N2</strain>
    </source>
</reference>
<dbReference type="RefSeq" id="NP_001303715.1">
    <property type="nucleotide sequence ID" value="NM_001316786.1"/>
</dbReference>
<evidence type="ECO:0000313" key="1">
    <source>
        <dbReference type="EMBL" id="CUR30014.1"/>
    </source>
</evidence>
<keyword evidence="1" id="KW-0675">Receptor</keyword>
<dbReference type="GeneID" id="189937"/>
<dbReference type="AGR" id="WB:WBGene00021572"/>
<reference evidence="1" key="2">
    <citation type="submission" date="2003-03" db="EMBL/GenBank/DDBJ databases">
        <authorList>
            <person name="Sulson J.E."/>
            <person name="Waterston R."/>
        </authorList>
    </citation>
    <scope>NUCLEOTIDE SEQUENCE</scope>
    <source>
        <strain evidence="1">Bristol N2</strain>
    </source>
</reference>
<accession>A0A0M7REN4</accession>
<proteinExistence type="predicted"/>
<dbReference type="GeneID" id="182562"/>
<dbReference type="EMBL" id="BX284605">
    <property type="protein sequence ID" value="CUR30073.1"/>
    <property type="molecule type" value="Genomic_DNA"/>
</dbReference>
<evidence type="ECO:0000313" key="2">
    <source>
        <dbReference type="EMBL" id="CUR30073.1"/>
    </source>
</evidence>
<organism evidence="1 3">
    <name type="scientific">Caenorhabditis elegans</name>
    <dbReference type="NCBI Taxonomy" id="6239"/>
    <lineage>
        <taxon>Eukaryota</taxon>
        <taxon>Metazoa</taxon>
        <taxon>Ecdysozoa</taxon>
        <taxon>Nematoda</taxon>
        <taxon>Chromadorea</taxon>
        <taxon>Rhabditida</taxon>
        <taxon>Rhabditina</taxon>
        <taxon>Rhabditomorpha</taxon>
        <taxon>Rhabditoidea</taxon>
        <taxon>Rhabditidae</taxon>
        <taxon>Peloderinae</taxon>
        <taxon>Caenorhabditis</taxon>
    </lineage>
</organism>
<dbReference type="Proteomes" id="UP000001940">
    <property type="component" value="Chromosome V"/>
</dbReference>
<dbReference type="AGR" id="WB:WBGene00005148"/>
<name>A0A0M7REN4_CAEEL</name>
<dbReference type="CTD" id="189937"/>
<dbReference type="RefSeq" id="NP_001303774.1">
    <property type="nucleotide sequence ID" value="NM_001316845.1"/>
</dbReference>
<evidence type="ECO:0000313" key="3">
    <source>
        <dbReference type="Proteomes" id="UP000001940"/>
    </source>
</evidence>
<dbReference type="WormBase" id="C13B7.4e">
    <property type="protein sequence ID" value="CE51103"/>
    <property type="gene ID" value="WBGene00005148"/>
    <property type="gene designation" value="srd-71"/>
</dbReference>
<keyword evidence="3" id="KW-1185">Reference proteome</keyword>
<evidence type="ECO:0000313" key="5">
    <source>
        <dbReference type="WormBase" id="Y45G12C.9e"/>
    </source>
</evidence>